<sequence>MKCKSTSRNSMTAPASAPFQPASADCAGANQPPSSASSECELWQPDILRWSGRQQAGDAPQAAGSIRSRAPKDNFYEDHDGIATPESIAAFSNKASKFAVTFLAASTTALSIALAVLNTTDSSHGNLFLSTWLTTGAWILILLQAACLSAHHNFIKVYQIGLGIFLSSLVNIIIGAAETNHVGQYQSLQHDITLILRICTLASAGLLAIASTLIPRRPDIFYNSEPVDRNFSVNALNRFTWGWGRKTLDLGGKKGDLKQTDVPRPPSYARSKVLVEAWESFRFGAGLLRNLVRVYGWRFAIQWTGTLFRVAVGMIPYIILLRLIQKLETTPQDEMRFSDFWLHIVGLGLCGISEQWLDGYLNWYAIVGMGIPMSAQLSALVFEKSLRRKNVKTAEKNRDTDEDNKKDDDKDKKKDDKDDKEDTSDKTVLRSRQAIVNLVGVDSRRIADFLAMHFIIINAISKLILYSIFLIQLIGYQPYLAGVMAWAIVLPINMYASKIYLKQEDKLMKIRDEKLAMINEALLGIRQIKFSALEKEWSARIMAKRGKELGTIRRIFAIDLILFTCWIVSPILLAVVSLAVYAVQNGTLKPSTAFVAIGIFKSLEMSLSVLPEFIGYGLDTLISVRRLGKYLEGPEMTDIITRGYDAALDNASVAWPVDDDVPEEGRFVLRDLNLSFPQGELSVISGKTGTGKSLLLSSLIGEVDLLAGKVLMPPVPPLDERNDTKAHKGNWILPGTVAYVSQSPWLENATLRENITFGLPYDEERYNTVLEVCALRKDLDILEDGDQTELGANGINLSGGQKWRVTLARSVYSRAELLLLDDIFSAVDAHVGRQIFEKCIAGPICHGRTRILVTHHVALVESKTKYLVELGEGTVLHSGLTSDLAEDGTLSKIRSHTQTEAEIQADESANAETMVNSEEASDAENELQKDPSKSAKKFVEDETIEKGSVKRHVYATYINASGGLPFWIACGFFYIAYETGNVGRNFWLQIWTGQSVKQPADNSTTSINTFSSHGTASMFSLQHGNLHASAAPVHHDNDQHLSFYLGIYAAIALASGIVGSMRMMWAFTMSLKASHKLFEQIVFTVVRTPLRWLDTVPVGRVLNRMTADFDVIDTRLSFSISFFIGRCLAIIAVCAASTLVTPLVLPLALLLIIAAGFIGKKYMDGARPMKRLESNSKSPVFELFNTTLSGVSTLRAFQKKNDYINRMHYHLDTWNTNKVHFWIFNRWMGIRMAAIGTIFTTCVGVVIVVTKTKAAMAGFAMSFALDFANTILFAIRAYAGLELDMNAAERVVEYSELTTEKQDGVEPPAAWPTSGTIEMKDVVVGYAEGLPAVLKGVTFDVQNNERVGVIGRTGAGKSSMTLALFRFLEARSGSITIDGVDISKIDLHSLRSRLAIIPQDPVLFSGTVRSNLDPFEKYSDEELRECLQRVHLIDSQPVTPANEPASSSNSTVAPQNTNIFRDLNSGISESGGNLSQGQRQLLCIARAIISRPKIMVLDEATSAVDMATDTLIQRSIREEFDNSTLLVIAHRLSTIADFDKILVLSEGTVAEYGSPKELWEKEGSIFRDMCEHSGEKDKLEATIQGKL</sequence>
<keyword evidence="6" id="KW-0547">Nucleotide-binding</keyword>
<dbReference type="GO" id="GO:0005524">
    <property type="term" value="F:ATP binding"/>
    <property type="evidence" value="ECO:0007669"/>
    <property type="project" value="UniProtKB-KW"/>
</dbReference>
<feature type="transmembrane region" description="Helical" evidence="12">
    <location>
        <begin position="954"/>
        <end position="977"/>
    </location>
</feature>
<feature type="transmembrane region" description="Helical" evidence="12">
    <location>
        <begin position="1228"/>
        <end position="1249"/>
    </location>
</feature>
<evidence type="ECO:0000256" key="10">
    <source>
        <dbReference type="ARBA" id="ARBA00023180"/>
    </source>
</evidence>
<dbReference type="InterPro" id="IPR027417">
    <property type="entry name" value="P-loop_NTPase"/>
</dbReference>
<dbReference type="InterPro" id="IPR017871">
    <property type="entry name" value="ABC_transporter-like_CS"/>
</dbReference>
<keyword evidence="5" id="KW-0677">Repeat</keyword>
<feature type="transmembrane region" description="Helical" evidence="12">
    <location>
        <begin position="157"/>
        <end position="174"/>
    </location>
</feature>
<feature type="region of interest" description="Disordered" evidence="11">
    <location>
        <begin position="899"/>
        <end position="936"/>
    </location>
</feature>
<evidence type="ECO:0000313" key="15">
    <source>
        <dbReference type="EMBL" id="OAQ99695.1"/>
    </source>
</evidence>
<dbReference type="FunFam" id="3.40.50.300:FF:000825">
    <property type="entry name" value="ABC bile acid transporter"/>
    <property type="match status" value="1"/>
</dbReference>
<name>A0A179IAK8_CORDF</name>
<dbReference type="CDD" id="cd03244">
    <property type="entry name" value="ABCC_MRP_domain2"/>
    <property type="match status" value="1"/>
</dbReference>
<feature type="domain" description="ABC transporter" evidence="13">
    <location>
        <begin position="1317"/>
        <end position="1571"/>
    </location>
</feature>
<feature type="compositionally biased region" description="Low complexity" evidence="11">
    <location>
        <begin position="13"/>
        <end position="24"/>
    </location>
</feature>
<keyword evidence="16" id="KW-1185">Reference proteome</keyword>
<dbReference type="GO" id="GO:0016887">
    <property type="term" value="F:ATP hydrolysis activity"/>
    <property type="evidence" value="ECO:0007669"/>
    <property type="project" value="InterPro"/>
</dbReference>
<gene>
    <name evidence="15" type="ORF">LLEC1_03526</name>
</gene>
<dbReference type="EMBL" id="LUKN01002078">
    <property type="protein sequence ID" value="OAQ99695.1"/>
    <property type="molecule type" value="Genomic_DNA"/>
</dbReference>
<accession>A0A179IAK8</accession>
<feature type="domain" description="ABC transmembrane type-1" evidence="14">
    <location>
        <begin position="435"/>
        <end position="619"/>
    </location>
</feature>
<dbReference type="InterPro" id="IPR003593">
    <property type="entry name" value="AAA+_ATPase"/>
</dbReference>
<evidence type="ECO:0000256" key="5">
    <source>
        <dbReference type="ARBA" id="ARBA00022737"/>
    </source>
</evidence>
<keyword evidence="7" id="KW-0067">ATP-binding</keyword>
<evidence type="ECO:0000256" key="1">
    <source>
        <dbReference type="ARBA" id="ARBA00004141"/>
    </source>
</evidence>
<dbReference type="Pfam" id="PF00664">
    <property type="entry name" value="ABC_membrane"/>
    <property type="match status" value="2"/>
</dbReference>
<reference evidence="15 16" key="1">
    <citation type="submission" date="2016-03" db="EMBL/GenBank/DDBJ databases">
        <title>Fine-scale spatial genetic structure of a fungal parasite of coffee scale insects.</title>
        <authorList>
            <person name="Jackson D."/>
            <person name="Zemenick K.A."/>
            <person name="Malloure B."/>
            <person name="Quandt C.A."/>
            <person name="James T.Y."/>
        </authorList>
    </citation>
    <scope>NUCLEOTIDE SEQUENCE [LARGE SCALE GENOMIC DNA]</scope>
    <source>
        <strain evidence="15 16">UM487</strain>
    </source>
</reference>
<feature type="transmembrane region" description="Helical" evidence="12">
    <location>
        <begin position="194"/>
        <end position="214"/>
    </location>
</feature>
<dbReference type="GO" id="GO:0140359">
    <property type="term" value="F:ABC-type transporter activity"/>
    <property type="evidence" value="ECO:0007669"/>
    <property type="project" value="InterPro"/>
</dbReference>
<dbReference type="PROSITE" id="PS50929">
    <property type="entry name" value="ABC_TM1F"/>
    <property type="match status" value="2"/>
</dbReference>
<keyword evidence="10" id="KW-0325">Glycoprotein</keyword>
<dbReference type="CDD" id="cd18596">
    <property type="entry name" value="ABC_6TM_VMR1_D1_like"/>
    <property type="match status" value="1"/>
</dbReference>
<feature type="transmembrane region" description="Helical" evidence="12">
    <location>
        <begin position="480"/>
        <end position="501"/>
    </location>
</feature>
<keyword evidence="8 12" id="KW-1133">Transmembrane helix</keyword>
<dbReference type="InterPro" id="IPR003439">
    <property type="entry name" value="ABC_transporter-like_ATP-bd"/>
</dbReference>
<organism evidence="15 16">
    <name type="scientific">Cordyceps confragosa</name>
    <name type="common">Lecanicillium lecanii</name>
    <dbReference type="NCBI Taxonomy" id="2714763"/>
    <lineage>
        <taxon>Eukaryota</taxon>
        <taxon>Fungi</taxon>
        <taxon>Dikarya</taxon>
        <taxon>Ascomycota</taxon>
        <taxon>Pezizomycotina</taxon>
        <taxon>Sordariomycetes</taxon>
        <taxon>Hypocreomycetidae</taxon>
        <taxon>Hypocreales</taxon>
        <taxon>Cordycipitaceae</taxon>
        <taxon>Akanthomyces</taxon>
    </lineage>
</organism>
<dbReference type="SUPFAM" id="SSF52540">
    <property type="entry name" value="P-loop containing nucleoside triphosphate hydrolases"/>
    <property type="match status" value="2"/>
</dbReference>
<dbReference type="GO" id="GO:0016020">
    <property type="term" value="C:membrane"/>
    <property type="evidence" value="ECO:0007669"/>
    <property type="project" value="UniProtKB-SubCell"/>
</dbReference>
<feature type="domain" description="ABC transporter" evidence="13">
    <location>
        <begin position="648"/>
        <end position="897"/>
    </location>
</feature>
<feature type="compositionally biased region" description="Basic and acidic residues" evidence="11">
    <location>
        <begin position="393"/>
        <end position="417"/>
    </location>
</feature>
<dbReference type="InterPro" id="IPR011527">
    <property type="entry name" value="ABC1_TM_dom"/>
</dbReference>
<dbReference type="PANTHER" id="PTHR24223">
    <property type="entry name" value="ATP-BINDING CASSETTE SUB-FAMILY C"/>
    <property type="match status" value="1"/>
</dbReference>
<feature type="transmembrane region" description="Helical" evidence="12">
    <location>
        <begin position="1043"/>
        <end position="1067"/>
    </location>
</feature>
<feature type="transmembrane region" description="Helical" evidence="12">
    <location>
        <begin position="555"/>
        <end position="581"/>
    </location>
</feature>
<feature type="transmembrane region" description="Helical" evidence="12">
    <location>
        <begin position="98"/>
        <end position="117"/>
    </location>
</feature>
<dbReference type="FunFam" id="3.40.50.300:FF:000610">
    <property type="entry name" value="Multidrug resistance-associated ABC transporter"/>
    <property type="match status" value="1"/>
</dbReference>
<dbReference type="PROSITE" id="PS00211">
    <property type="entry name" value="ABC_TRANSPORTER_1"/>
    <property type="match status" value="1"/>
</dbReference>
<feature type="transmembrane region" description="Helical" evidence="12">
    <location>
        <begin position="300"/>
        <end position="320"/>
    </location>
</feature>
<feature type="transmembrane region" description="Helical" evidence="12">
    <location>
        <begin position="363"/>
        <end position="382"/>
    </location>
</feature>
<feature type="region of interest" description="Disordered" evidence="11">
    <location>
        <begin position="393"/>
        <end position="424"/>
    </location>
</feature>
<feature type="compositionally biased region" description="Polar residues" evidence="11">
    <location>
        <begin position="1"/>
        <end position="12"/>
    </location>
</feature>
<feature type="transmembrane region" description="Helical" evidence="12">
    <location>
        <begin position="454"/>
        <end position="474"/>
    </location>
</feature>
<evidence type="ECO:0000256" key="7">
    <source>
        <dbReference type="ARBA" id="ARBA00022840"/>
    </source>
</evidence>
<evidence type="ECO:0008006" key="17">
    <source>
        <dbReference type="Google" id="ProtNLM"/>
    </source>
</evidence>
<dbReference type="CDD" id="cd18604">
    <property type="entry name" value="ABC_6TM_VMR1_D2_like"/>
    <property type="match status" value="1"/>
</dbReference>
<evidence type="ECO:0000256" key="4">
    <source>
        <dbReference type="ARBA" id="ARBA00022692"/>
    </source>
</evidence>
<evidence type="ECO:0000259" key="13">
    <source>
        <dbReference type="PROSITE" id="PS50893"/>
    </source>
</evidence>
<feature type="region of interest" description="Disordered" evidence="11">
    <location>
        <begin position="1"/>
        <end position="40"/>
    </location>
</feature>
<evidence type="ECO:0000256" key="3">
    <source>
        <dbReference type="ARBA" id="ARBA00022448"/>
    </source>
</evidence>
<keyword evidence="4 12" id="KW-0812">Transmembrane</keyword>
<dbReference type="InterPro" id="IPR050173">
    <property type="entry name" value="ABC_transporter_C-like"/>
</dbReference>
<evidence type="ECO:0000256" key="2">
    <source>
        <dbReference type="ARBA" id="ARBA00009726"/>
    </source>
</evidence>
<evidence type="ECO:0000256" key="11">
    <source>
        <dbReference type="SAM" id="MobiDB-lite"/>
    </source>
</evidence>
<keyword evidence="9 12" id="KW-0472">Membrane</keyword>
<proteinExistence type="inferred from homology"/>
<feature type="transmembrane region" description="Helical" evidence="12">
    <location>
        <begin position="1255"/>
        <end position="1275"/>
    </location>
</feature>
<evidence type="ECO:0000256" key="12">
    <source>
        <dbReference type="SAM" id="Phobius"/>
    </source>
</evidence>
<dbReference type="Gene3D" id="1.20.1560.10">
    <property type="entry name" value="ABC transporter type 1, transmembrane domain"/>
    <property type="match status" value="2"/>
</dbReference>
<dbReference type="InterPro" id="IPR036640">
    <property type="entry name" value="ABC1_TM_sf"/>
</dbReference>
<protein>
    <recommendedName>
        <fullName evidence="17">ABC transporter domain-containing protein</fullName>
    </recommendedName>
</protein>
<feature type="compositionally biased region" description="Basic and acidic residues" evidence="11">
    <location>
        <begin position="926"/>
        <end position="936"/>
    </location>
</feature>
<dbReference type="PROSITE" id="PS50893">
    <property type="entry name" value="ABC_TRANSPORTER_2"/>
    <property type="match status" value="2"/>
</dbReference>
<dbReference type="Gene3D" id="3.40.50.300">
    <property type="entry name" value="P-loop containing nucleotide triphosphate hydrolases"/>
    <property type="match status" value="2"/>
</dbReference>
<keyword evidence="3" id="KW-0813">Transport</keyword>
<feature type="transmembrane region" description="Helical" evidence="12">
    <location>
        <begin position="1144"/>
        <end position="1163"/>
    </location>
</feature>
<feature type="domain" description="ABC transmembrane type-1" evidence="14">
    <location>
        <begin position="1033"/>
        <end position="1283"/>
    </location>
</feature>
<comment type="similarity">
    <text evidence="2">Belongs to the ABC transporter superfamily. ABCC family. Conjugate transporter (TC 3.A.1.208) subfamily.</text>
</comment>
<dbReference type="OMA" id="NTNIFRD"/>
<evidence type="ECO:0000256" key="8">
    <source>
        <dbReference type="ARBA" id="ARBA00022989"/>
    </source>
</evidence>
<evidence type="ECO:0000313" key="16">
    <source>
        <dbReference type="Proteomes" id="UP000243081"/>
    </source>
</evidence>
<comment type="subcellular location">
    <subcellularLocation>
        <location evidence="1">Membrane</location>
        <topology evidence="1">Multi-pass membrane protein</topology>
    </subcellularLocation>
</comment>
<comment type="caution">
    <text evidence="15">The sequence shown here is derived from an EMBL/GenBank/DDBJ whole genome shotgun (WGS) entry which is preliminary data.</text>
</comment>
<dbReference type="CDD" id="cd03250">
    <property type="entry name" value="ABCC_MRP_domain1"/>
    <property type="match status" value="1"/>
</dbReference>
<dbReference type="Pfam" id="PF00005">
    <property type="entry name" value="ABC_tran"/>
    <property type="match status" value="2"/>
</dbReference>
<evidence type="ECO:0000259" key="14">
    <source>
        <dbReference type="PROSITE" id="PS50929"/>
    </source>
</evidence>
<dbReference type="OrthoDB" id="6500128at2759"/>
<dbReference type="PANTHER" id="PTHR24223:SF456">
    <property type="entry name" value="MULTIDRUG RESISTANCE-ASSOCIATED PROTEIN LETHAL(2)03659"/>
    <property type="match status" value="1"/>
</dbReference>
<feature type="transmembrane region" description="Helical" evidence="12">
    <location>
        <begin position="1116"/>
        <end position="1138"/>
    </location>
</feature>
<feature type="transmembrane region" description="Helical" evidence="12">
    <location>
        <begin position="129"/>
        <end position="151"/>
    </location>
</feature>
<dbReference type="Proteomes" id="UP000243081">
    <property type="component" value="Unassembled WGS sequence"/>
</dbReference>
<evidence type="ECO:0000256" key="9">
    <source>
        <dbReference type="ARBA" id="ARBA00023136"/>
    </source>
</evidence>
<dbReference type="SMART" id="SM00382">
    <property type="entry name" value="AAA"/>
    <property type="match status" value="2"/>
</dbReference>
<dbReference type="SUPFAM" id="SSF90123">
    <property type="entry name" value="ABC transporter transmembrane region"/>
    <property type="match status" value="2"/>
</dbReference>
<evidence type="ECO:0000256" key="6">
    <source>
        <dbReference type="ARBA" id="ARBA00022741"/>
    </source>
</evidence>